<feature type="compositionally biased region" description="Basic residues" evidence="1">
    <location>
        <begin position="16"/>
        <end position="46"/>
    </location>
</feature>
<keyword evidence="3" id="KW-1185">Reference proteome</keyword>
<comment type="caution">
    <text evidence="2">The sequence shown here is derived from an EMBL/GenBank/DDBJ whole genome shotgun (WGS) entry which is preliminary data.</text>
</comment>
<dbReference type="EMBL" id="JAUSVF010000001">
    <property type="protein sequence ID" value="MDQ0319402.1"/>
    <property type="molecule type" value="Genomic_DNA"/>
</dbReference>
<dbReference type="Proteomes" id="UP001230207">
    <property type="component" value="Unassembled WGS sequence"/>
</dbReference>
<gene>
    <name evidence="2" type="ORF">QO002_001540</name>
</gene>
<accession>A0ABU0BRA3</accession>
<proteinExistence type="predicted"/>
<protein>
    <submittedName>
        <fullName evidence="2">Uncharacterized protein</fullName>
    </submittedName>
</protein>
<evidence type="ECO:0000256" key="1">
    <source>
        <dbReference type="SAM" id="MobiDB-lite"/>
    </source>
</evidence>
<name>A0ABU0BRA3_9HYPH</name>
<evidence type="ECO:0000313" key="2">
    <source>
        <dbReference type="EMBL" id="MDQ0319402.1"/>
    </source>
</evidence>
<sequence length="58" mass="6425">MSFLAGLPSSKAGMLHPKRNMARAAPRGKARRSRWSPKLSQRRVMKASKAARASTLFN</sequence>
<feature type="region of interest" description="Disordered" evidence="1">
    <location>
        <begin position="1"/>
        <end position="58"/>
    </location>
</feature>
<reference evidence="2 3" key="1">
    <citation type="submission" date="2023-07" db="EMBL/GenBank/DDBJ databases">
        <title>Genomic Encyclopedia of Type Strains, Phase IV (KMG-IV): sequencing the most valuable type-strain genomes for metagenomic binning, comparative biology and taxonomic classification.</title>
        <authorList>
            <person name="Goeker M."/>
        </authorList>
    </citation>
    <scope>NUCLEOTIDE SEQUENCE [LARGE SCALE GENOMIC DNA]</scope>
    <source>
        <strain evidence="2 3">DSM 1112</strain>
    </source>
</reference>
<evidence type="ECO:0000313" key="3">
    <source>
        <dbReference type="Proteomes" id="UP001230207"/>
    </source>
</evidence>
<organism evidence="2 3">
    <name type="scientific">Pararhizobium capsulatum DSM 1112</name>
    <dbReference type="NCBI Taxonomy" id="1121113"/>
    <lineage>
        <taxon>Bacteria</taxon>
        <taxon>Pseudomonadati</taxon>
        <taxon>Pseudomonadota</taxon>
        <taxon>Alphaproteobacteria</taxon>
        <taxon>Hyphomicrobiales</taxon>
        <taxon>Rhizobiaceae</taxon>
        <taxon>Rhizobium/Agrobacterium group</taxon>
        <taxon>Pararhizobium</taxon>
    </lineage>
</organism>